<name>A0ABS5YIW1_9ACTN</name>
<dbReference type="InterPro" id="IPR011049">
    <property type="entry name" value="Serralysin-like_metalloprot_C"/>
</dbReference>
<comment type="caution">
    <text evidence="5">The sequence shown here is derived from an EMBL/GenBank/DDBJ whole genome shotgun (WGS) entry which is preliminary data.</text>
</comment>
<dbReference type="PANTHER" id="PTHR38340:SF1">
    <property type="entry name" value="S-LAYER PROTEIN"/>
    <property type="match status" value="1"/>
</dbReference>
<feature type="chain" id="PRO_5046623728" description="Calcium-binding protein" evidence="4">
    <location>
        <begin position="27"/>
        <end position="361"/>
    </location>
</feature>
<feature type="region of interest" description="Disordered" evidence="3">
    <location>
        <begin position="192"/>
        <end position="272"/>
    </location>
</feature>
<dbReference type="Gene3D" id="2.150.10.10">
    <property type="entry name" value="Serralysin-like metalloprotease, C-terminal"/>
    <property type="match status" value="3"/>
</dbReference>
<evidence type="ECO:0000256" key="2">
    <source>
        <dbReference type="ARBA" id="ARBA00022525"/>
    </source>
</evidence>
<dbReference type="SUPFAM" id="SSF51120">
    <property type="entry name" value="beta-Roll"/>
    <property type="match status" value="2"/>
</dbReference>
<feature type="signal peptide" evidence="4">
    <location>
        <begin position="1"/>
        <end position="26"/>
    </location>
</feature>
<dbReference type="PANTHER" id="PTHR38340">
    <property type="entry name" value="S-LAYER PROTEIN"/>
    <property type="match status" value="1"/>
</dbReference>
<dbReference type="EMBL" id="JAHKKG010000002">
    <property type="protein sequence ID" value="MBU2663338.1"/>
    <property type="molecule type" value="Genomic_DNA"/>
</dbReference>
<dbReference type="InterPro" id="IPR050557">
    <property type="entry name" value="RTX_toxin/Mannuronan_C5-epim"/>
</dbReference>
<protein>
    <recommendedName>
        <fullName evidence="7">Calcium-binding protein</fullName>
    </recommendedName>
</protein>
<evidence type="ECO:0000256" key="4">
    <source>
        <dbReference type="SAM" id="SignalP"/>
    </source>
</evidence>
<reference evidence="5 6" key="1">
    <citation type="submission" date="2021-06" db="EMBL/GenBank/DDBJ databases">
        <title>Actinoplanes lichenicola sp. nov., and Actinoplanes ovalisporus sp. nov., isolated from lichen in Thailand.</title>
        <authorList>
            <person name="Saeng-In P."/>
            <person name="Kanchanasin P."/>
            <person name="Yuki M."/>
            <person name="Kudo T."/>
            <person name="Ohkuma M."/>
            <person name="Phongsopitanun W."/>
            <person name="Tanasupawat S."/>
        </authorList>
    </citation>
    <scope>NUCLEOTIDE SEQUENCE [LARGE SCALE GENOMIC DNA]</scope>
    <source>
        <strain evidence="5 6">NBRC 110975</strain>
    </source>
</reference>
<evidence type="ECO:0008006" key="7">
    <source>
        <dbReference type="Google" id="ProtNLM"/>
    </source>
</evidence>
<evidence type="ECO:0000313" key="5">
    <source>
        <dbReference type="EMBL" id="MBU2663338.1"/>
    </source>
</evidence>
<keyword evidence="4" id="KW-0732">Signal</keyword>
<organism evidence="5 6">
    <name type="scientific">Paractinoplanes bogorensis</name>
    <dbReference type="NCBI Taxonomy" id="1610840"/>
    <lineage>
        <taxon>Bacteria</taxon>
        <taxon>Bacillati</taxon>
        <taxon>Actinomycetota</taxon>
        <taxon>Actinomycetes</taxon>
        <taxon>Micromonosporales</taxon>
        <taxon>Micromonosporaceae</taxon>
        <taxon>Paractinoplanes</taxon>
    </lineage>
</organism>
<dbReference type="RefSeq" id="WP_215785275.1">
    <property type="nucleotide sequence ID" value="NZ_JAHKKG010000002.1"/>
</dbReference>
<proteinExistence type="predicted"/>
<keyword evidence="2" id="KW-0964">Secreted</keyword>
<feature type="compositionally biased region" description="Low complexity" evidence="3">
    <location>
        <begin position="239"/>
        <end position="259"/>
    </location>
</feature>
<dbReference type="InterPro" id="IPR001343">
    <property type="entry name" value="Hemolysn_Ca-bd"/>
</dbReference>
<dbReference type="Pfam" id="PF00353">
    <property type="entry name" value="HemolysinCabind"/>
    <property type="match status" value="3"/>
</dbReference>
<dbReference type="InterPro" id="IPR018511">
    <property type="entry name" value="Hemolysin-typ_Ca-bd_CS"/>
</dbReference>
<accession>A0ABS5YIW1</accession>
<feature type="region of interest" description="Disordered" evidence="3">
    <location>
        <begin position="155"/>
        <end position="175"/>
    </location>
</feature>
<sequence>MSKRKTFVAGVLGVVGVAWTAVPAEAATSGTVSKVSGNVVVYTAAPGKANNVRLSRTGSTLTVDDIYGLKAGPGCAAVKGDVTRITCAGAVWIRADLGDGNDTLVNNSGLGMTAWGRGGNDKITGGPARDDVYGGDGNDAIWGLGGNDVLRGEAGNDALSGGDGNDTIADGTGNDRLLGGNGDDVFINQQGNDVFDGGAGNDSFNTPTDYPAGTDRDSFTGGPGTDVVDYQSRKKPVTADADGVAGDDGSAGEGDSISSTVEGLGGGDAADRLLGTTRDEGFFGGPGNDVIAGSTGDDLLWGEDGNDYLNGAGGYDACVDAAAGDTVLNCEESGSAVTTLTSARPTGATRMELLIKLRTSS</sequence>
<dbReference type="Proteomes" id="UP001519654">
    <property type="component" value="Unassembled WGS sequence"/>
</dbReference>
<dbReference type="PRINTS" id="PR00313">
    <property type="entry name" value="CABNDNGRPT"/>
</dbReference>
<comment type="subcellular location">
    <subcellularLocation>
        <location evidence="1">Secreted</location>
    </subcellularLocation>
</comment>
<gene>
    <name evidence="5" type="ORF">KOI35_07425</name>
</gene>
<evidence type="ECO:0000256" key="3">
    <source>
        <dbReference type="SAM" id="MobiDB-lite"/>
    </source>
</evidence>
<dbReference type="PROSITE" id="PS00330">
    <property type="entry name" value="HEMOLYSIN_CALCIUM"/>
    <property type="match status" value="2"/>
</dbReference>
<evidence type="ECO:0000313" key="6">
    <source>
        <dbReference type="Proteomes" id="UP001519654"/>
    </source>
</evidence>
<evidence type="ECO:0000256" key="1">
    <source>
        <dbReference type="ARBA" id="ARBA00004613"/>
    </source>
</evidence>
<keyword evidence="6" id="KW-1185">Reference proteome</keyword>